<dbReference type="KEGG" id="dva:DAD186_16610"/>
<evidence type="ECO:0000313" key="1">
    <source>
        <dbReference type="EMBL" id="ANP28211.1"/>
    </source>
</evidence>
<accession>A0A1B0ZJN3</accession>
<protein>
    <submittedName>
        <fullName evidence="1">Uncharacterized protein</fullName>
    </submittedName>
</protein>
<dbReference type="AlphaFoldDB" id="A0A1B0ZJN3"/>
<evidence type="ECO:0000313" key="2">
    <source>
        <dbReference type="Proteomes" id="UP000092596"/>
    </source>
</evidence>
<dbReference type="STRING" id="1630135.DAD186_16610"/>
<organism evidence="1 2">
    <name type="scientific">Dermabacter vaginalis</name>
    <dbReference type="NCBI Taxonomy" id="1630135"/>
    <lineage>
        <taxon>Bacteria</taxon>
        <taxon>Bacillati</taxon>
        <taxon>Actinomycetota</taxon>
        <taxon>Actinomycetes</taxon>
        <taxon>Micrococcales</taxon>
        <taxon>Dermabacteraceae</taxon>
        <taxon>Dermabacter</taxon>
    </lineage>
</organism>
<proteinExistence type="predicted"/>
<name>A0A1B0ZJN3_9MICO</name>
<reference evidence="1 2" key="1">
    <citation type="submission" date="2015-06" db="EMBL/GenBank/DDBJ databases">
        <title>Investigation of pathophysiology for high-risk pregnancy and development of treatment modality based on it.</title>
        <authorList>
            <person name="Kim B.-C."/>
            <person name="Lim S."/>
        </authorList>
    </citation>
    <scope>NUCLEOTIDE SEQUENCE [LARGE SCALE GENOMIC DNA]</scope>
    <source>
        <strain evidence="1 2">AD1-86</strain>
    </source>
</reference>
<gene>
    <name evidence="1" type="ORF">DAD186_16610</name>
</gene>
<dbReference type="EMBL" id="CP012117">
    <property type="protein sequence ID" value="ANP28211.1"/>
    <property type="molecule type" value="Genomic_DNA"/>
</dbReference>
<dbReference type="Proteomes" id="UP000092596">
    <property type="component" value="Chromosome"/>
</dbReference>
<sequence>MVWRSPDFRHPTHVREGRCAACERLGECELDGEGLAMMAPFPLRYE</sequence>